<evidence type="ECO:0000256" key="1">
    <source>
        <dbReference type="ARBA" id="ARBA00010088"/>
    </source>
</evidence>
<dbReference type="EMBL" id="JAVDYB010000001">
    <property type="protein sequence ID" value="MDR7274786.1"/>
    <property type="molecule type" value="Genomic_DNA"/>
</dbReference>
<dbReference type="GO" id="GO:0097176">
    <property type="term" value="P:epoxide metabolic process"/>
    <property type="evidence" value="ECO:0007669"/>
    <property type="project" value="TreeGrafter"/>
</dbReference>
<dbReference type="PRINTS" id="PR00412">
    <property type="entry name" value="EPOXHYDRLASE"/>
</dbReference>
<protein>
    <submittedName>
        <fullName evidence="6">Microsomal epoxide hydrolase</fullName>
        <ecNumber evidence="6">3.3.2.9</ecNumber>
    </submittedName>
</protein>
<accession>A0AAE3YM04</accession>
<sequence>MGEAIRPYRIDVPQVKLDDLRERLARTRWPDEPDGAGWDYGVPVEQLRDLAGTWARAFDWRAHEARLNALPQYTTVIDGTTVHFVHIARGRPPLLLTHGWPSSVLELTPLADRLDHDLVIPSIPGFGFSGPPRDRGWDPPRIAHAFATLMERLGYQRYAAHGGDWGAIITRALAVRVPDRLTGIHLTMLPHAVARPGMPLPDDLTPDERRTAEASRARHAHMMRHEAGYGMQQTTRPQTLAYALTDSPAGQLAWIAEKFRAWSDPATPISADDLLATVSVYWFTRTAGSSARLYFEHARTASPDVPRNTVPTAVAVFPHDTSIPVRRLAESTDLVTRWTLMPHGGHFPGLEVPHLLAADLTETFAGGSARRG</sequence>
<evidence type="ECO:0000256" key="2">
    <source>
        <dbReference type="ARBA" id="ARBA00022797"/>
    </source>
</evidence>
<dbReference type="InterPro" id="IPR010497">
    <property type="entry name" value="Epoxide_hydro_N"/>
</dbReference>
<reference evidence="6" key="1">
    <citation type="submission" date="2023-07" db="EMBL/GenBank/DDBJ databases">
        <title>Sequencing the genomes of 1000 actinobacteria strains.</title>
        <authorList>
            <person name="Klenk H.-P."/>
        </authorList>
    </citation>
    <scope>NUCLEOTIDE SEQUENCE</scope>
    <source>
        <strain evidence="6">DSM 44707</strain>
    </source>
</reference>
<dbReference type="GO" id="GO:0033961">
    <property type="term" value="F:cis-stilbene-oxide hydrolase activity"/>
    <property type="evidence" value="ECO:0007669"/>
    <property type="project" value="UniProtKB-EC"/>
</dbReference>
<dbReference type="PIRSF" id="PIRSF001112">
    <property type="entry name" value="Epoxide_hydrolase"/>
    <property type="match status" value="1"/>
</dbReference>
<gene>
    <name evidence="6" type="ORF">J2S41_001564</name>
</gene>
<evidence type="ECO:0000313" key="6">
    <source>
        <dbReference type="EMBL" id="MDR7274786.1"/>
    </source>
</evidence>
<dbReference type="Pfam" id="PF06441">
    <property type="entry name" value="EHN"/>
    <property type="match status" value="1"/>
</dbReference>
<keyword evidence="3 6" id="KW-0378">Hydrolase</keyword>
<feature type="active site" description="Nucleophile" evidence="4">
    <location>
        <position position="164"/>
    </location>
</feature>
<keyword evidence="7" id="KW-1185">Reference proteome</keyword>
<feature type="domain" description="Epoxide hydrolase N-terminal" evidence="5">
    <location>
        <begin position="5"/>
        <end position="106"/>
    </location>
</feature>
<name>A0AAE3YM04_9ACTN</name>
<evidence type="ECO:0000256" key="3">
    <source>
        <dbReference type="ARBA" id="ARBA00022801"/>
    </source>
</evidence>
<dbReference type="InterPro" id="IPR029058">
    <property type="entry name" value="AB_hydrolase_fold"/>
</dbReference>
<evidence type="ECO:0000313" key="7">
    <source>
        <dbReference type="Proteomes" id="UP001183643"/>
    </source>
</evidence>
<feature type="active site" description="Proton acceptor" evidence="4">
    <location>
        <position position="346"/>
    </location>
</feature>
<dbReference type="Proteomes" id="UP001183643">
    <property type="component" value="Unassembled WGS sequence"/>
</dbReference>
<proteinExistence type="inferred from homology"/>
<evidence type="ECO:0000259" key="5">
    <source>
        <dbReference type="Pfam" id="PF06441"/>
    </source>
</evidence>
<dbReference type="Gene3D" id="3.40.50.1820">
    <property type="entry name" value="alpha/beta hydrolase"/>
    <property type="match status" value="1"/>
</dbReference>
<dbReference type="InterPro" id="IPR016292">
    <property type="entry name" value="Epoxide_hydrolase"/>
</dbReference>
<feature type="active site" description="Proton donor" evidence="4">
    <location>
        <position position="294"/>
    </location>
</feature>
<dbReference type="PANTHER" id="PTHR21661">
    <property type="entry name" value="EPOXIDE HYDROLASE 1-RELATED"/>
    <property type="match status" value="1"/>
</dbReference>
<dbReference type="PANTHER" id="PTHR21661:SF35">
    <property type="entry name" value="EPOXIDE HYDROLASE"/>
    <property type="match status" value="1"/>
</dbReference>
<comment type="caution">
    <text evidence="6">The sequence shown here is derived from an EMBL/GenBank/DDBJ whole genome shotgun (WGS) entry which is preliminary data.</text>
</comment>
<comment type="similarity">
    <text evidence="1">Belongs to the peptidase S33 family.</text>
</comment>
<keyword evidence="2" id="KW-0058">Aromatic hydrocarbons catabolism</keyword>
<dbReference type="AlphaFoldDB" id="A0AAE3YM04"/>
<dbReference type="SUPFAM" id="SSF53474">
    <property type="entry name" value="alpha/beta-Hydrolases"/>
    <property type="match status" value="1"/>
</dbReference>
<dbReference type="EC" id="3.3.2.9" evidence="6"/>
<dbReference type="InterPro" id="IPR000639">
    <property type="entry name" value="Epox_hydrolase-like"/>
</dbReference>
<dbReference type="RefSeq" id="WP_310364902.1">
    <property type="nucleotide sequence ID" value="NZ_JAVDYB010000001.1"/>
</dbReference>
<organism evidence="6 7">
    <name type="scientific">Catenuloplanes atrovinosus</name>
    <dbReference type="NCBI Taxonomy" id="137266"/>
    <lineage>
        <taxon>Bacteria</taxon>
        <taxon>Bacillati</taxon>
        <taxon>Actinomycetota</taxon>
        <taxon>Actinomycetes</taxon>
        <taxon>Micromonosporales</taxon>
        <taxon>Micromonosporaceae</taxon>
        <taxon>Catenuloplanes</taxon>
    </lineage>
</organism>
<evidence type="ECO:0000256" key="4">
    <source>
        <dbReference type="PIRSR" id="PIRSR001112-1"/>
    </source>
</evidence>